<sequence>MSQLKQTELGTFICKDEYIDGIKIQSFLGIPYAKSERFGMPEMTDTYRESPANYGIGLRFPQNDVPPFLNLFLKNPMMRKEILTDSDKTDENAFVLNIWTNDTPKKKPVLVFIHGGGFTYGSGTTPLYNGRYLAAKDIVVVTINYRLSEPGFIPVKINGNLSVNRGFFDQQCALKWVRKNIDYFGGDNSNITLMGQSAGGLSVSTHMMSEESSKYFDKLIVCSAGANDCMTLEQAEKIAYFFLKHNHISGFDRLLSLSWKKLIRLKMPLTVLSTPVIDGILLKDDAKNIMKAGSFSPKPVMLGATGDELKMVNNKSWYKGLGIAVKEPDFLEKCLKQYGEPGVSLADELKKQYPSLVEMQFKMMEMPFHATALRELKQYSAKAPCYGYRMNFVPNVWNGLRGAYHCAELPFIFGTIKDVDYTVTPENIKQMEILQNDWVAFIKQGSVPGRDIFGDTGKITLYESTQALSIDFPQT</sequence>
<reference evidence="6 7" key="1">
    <citation type="submission" date="2013-06" db="EMBL/GenBank/DDBJ databases">
        <authorList>
            <person name="Weinstock G."/>
            <person name="Sodergren E."/>
            <person name="Clifton S."/>
            <person name="Fulton L."/>
            <person name="Fulton B."/>
            <person name="Courtney L."/>
            <person name="Fronick C."/>
            <person name="Harrison M."/>
            <person name="Strong C."/>
            <person name="Farmer C."/>
            <person name="Delahaunty K."/>
            <person name="Markovic C."/>
            <person name="Hall O."/>
            <person name="Minx P."/>
            <person name="Tomlinson C."/>
            <person name="Mitreva M."/>
            <person name="Nelson J."/>
            <person name="Hou S."/>
            <person name="Wollam A."/>
            <person name="Pepin K.H."/>
            <person name="Johnson M."/>
            <person name="Bhonagiri V."/>
            <person name="Nash W.E."/>
            <person name="Warren W."/>
            <person name="Chinwalla A."/>
            <person name="Mardis E.R."/>
            <person name="Wilson R.K."/>
        </authorList>
    </citation>
    <scope>NUCLEOTIDE SEQUENCE [LARGE SCALE GENOMIC DNA]</scope>
    <source>
        <strain evidence="6 7">ATCC 51271</strain>
    </source>
</reference>
<evidence type="ECO:0000256" key="2">
    <source>
        <dbReference type="ARBA" id="ARBA00010515"/>
    </source>
</evidence>
<dbReference type="PROSITE" id="PS00122">
    <property type="entry name" value="CARBOXYLESTERASE_B_1"/>
    <property type="match status" value="1"/>
</dbReference>
<proteinExistence type="inferred from homology"/>
<dbReference type="HOGENOM" id="CLU_535043_0_0_9"/>
<comment type="similarity">
    <text evidence="2">Belongs to the 'GDXG' lipolytic enzyme family.</text>
</comment>
<evidence type="ECO:0000313" key="6">
    <source>
        <dbReference type="EMBL" id="ESL01756.1"/>
    </source>
</evidence>
<protein>
    <recommendedName>
        <fullName evidence="4">Carboxylic ester hydrolase</fullName>
        <ecNumber evidence="4">3.1.1.-</ecNumber>
    </recommendedName>
</protein>
<dbReference type="InterPro" id="IPR000997">
    <property type="entry name" value="Cholinesterase"/>
</dbReference>
<dbReference type="Proteomes" id="UP000018227">
    <property type="component" value="Unassembled WGS sequence"/>
</dbReference>
<evidence type="ECO:0000259" key="5">
    <source>
        <dbReference type="Pfam" id="PF00135"/>
    </source>
</evidence>
<dbReference type="Gene3D" id="3.40.50.1820">
    <property type="entry name" value="alpha/beta hydrolase"/>
    <property type="match status" value="1"/>
</dbReference>
<dbReference type="PROSITE" id="PS01173">
    <property type="entry name" value="LIPASE_GDXG_HIS"/>
    <property type="match status" value="1"/>
</dbReference>
<feature type="domain" description="Carboxylesterase type B" evidence="5">
    <location>
        <begin position="8"/>
        <end position="446"/>
    </location>
</feature>
<dbReference type="Pfam" id="PF00135">
    <property type="entry name" value="COesterase"/>
    <property type="match status" value="1"/>
</dbReference>
<dbReference type="AlphaFoldDB" id="V2Y227"/>
<dbReference type="InterPro" id="IPR050309">
    <property type="entry name" value="Type-B_Carboxylest/Lipase"/>
</dbReference>
<accession>V2Y227</accession>
<dbReference type="EC" id="3.1.1.-" evidence="4"/>
<evidence type="ECO:0000313" key="7">
    <source>
        <dbReference type="Proteomes" id="UP000018227"/>
    </source>
</evidence>
<organism evidence="6 7">
    <name type="scientific">Catonella morbi ATCC 51271</name>
    <dbReference type="NCBI Taxonomy" id="592026"/>
    <lineage>
        <taxon>Bacteria</taxon>
        <taxon>Bacillati</taxon>
        <taxon>Bacillota</taxon>
        <taxon>Clostridia</taxon>
        <taxon>Lachnospirales</taxon>
        <taxon>Lachnospiraceae</taxon>
        <taxon>Catonella</taxon>
    </lineage>
</organism>
<dbReference type="eggNOG" id="COG2272">
    <property type="taxonomic scope" value="Bacteria"/>
</dbReference>
<dbReference type="PANTHER" id="PTHR11559">
    <property type="entry name" value="CARBOXYLESTERASE"/>
    <property type="match status" value="1"/>
</dbReference>
<dbReference type="InterPro" id="IPR019826">
    <property type="entry name" value="Carboxylesterase_B_AS"/>
</dbReference>
<dbReference type="RefSeq" id="WP_023355895.1">
    <property type="nucleotide sequence ID" value="NZ_KI535370.1"/>
</dbReference>
<gene>
    <name evidence="6" type="ORF">GCWU0000282_003053</name>
</gene>
<keyword evidence="7" id="KW-1185">Reference proteome</keyword>
<name>V2Y227_9FIRM</name>
<dbReference type="InterPro" id="IPR002168">
    <property type="entry name" value="Lipase_GDXG_HIS_AS"/>
</dbReference>
<dbReference type="GO" id="GO:0004104">
    <property type="term" value="F:cholinesterase activity"/>
    <property type="evidence" value="ECO:0007669"/>
    <property type="project" value="InterPro"/>
</dbReference>
<dbReference type="ESTHER" id="9firm-v2y227">
    <property type="family name" value="Carb_B_Bacteria"/>
</dbReference>
<comment type="caution">
    <text evidence="6">The sequence shown here is derived from an EMBL/GenBank/DDBJ whole genome shotgun (WGS) entry which is preliminary data.</text>
</comment>
<evidence type="ECO:0000256" key="4">
    <source>
        <dbReference type="RuleBase" id="RU361235"/>
    </source>
</evidence>
<evidence type="ECO:0000256" key="1">
    <source>
        <dbReference type="ARBA" id="ARBA00005964"/>
    </source>
</evidence>
<dbReference type="EMBL" id="ACIL03000020">
    <property type="protein sequence ID" value="ESL01756.1"/>
    <property type="molecule type" value="Genomic_DNA"/>
</dbReference>
<dbReference type="STRING" id="592026.GCWU0000282_003053"/>
<dbReference type="PRINTS" id="PR00878">
    <property type="entry name" value="CHOLNESTRASE"/>
</dbReference>
<dbReference type="InterPro" id="IPR002018">
    <property type="entry name" value="CarbesteraseB"/>
</dbReference>
<comment type="similarity">
    <text evidence="1 4">Belongs to the type-B carboxylesterase/lipase family.</text>
</comment>
<dbReference type="InterPro" id="IPR029058">
    <property type="entry name" value="AB_hydrolase_fold"/>
</dbReference>
<keyword evidence="3 4" id="KW-0378">Hydrolase</keyword>
<dbReference type="OrthoDB" id="9775851at2"/>
<evidence type="ECO:0000256" key="3">
    <source>
        <dbReference type="ARBA" id="ARBA00022801"/>
    </source>
</evidence>
<dbReference type="SUPFAM" id="SSF53474">
    <property type="entry name" value="alpha/beta-Hydrolases"/>
    <property type="match status" value="1"/>
</dbReference>